<organism evidence="2 3">
    <name type="scientific">Trichonephila clavipes</name>
    <name type="common">Golden silk orbweaver</name>
    <name type="synonym">Nephila clavipes</name>
    <dbReference type="NCBI Taxonomy" id="2585209"/>
    <lineage>
        <taxon>Eukaryota</taxon>
        <taxon>Metazoa</taxon>
        <taxon>Ecdysozoa</taxon>
        <taxon>Arthropoda</taxon>
        <taxon>Chelicerata</taxon>
        <taxon>Arachnida</taxon>
        <taxon>Araneae</taxon>
        <taxon>Araneomorphae</taxon>
        <taxon>Entelegynae</taxon>
        <taxon>Araneoidea</taxon>
        <taxon>Nephilidae</taxon>
        <taxon>Trichonephila</taxon>
    </lineage>
</organism>
<accession>A0A8X6SYX7</accession>
<dbReference type="EMBL" id="BMAU01021347">
    <property type="protein sequence ID" value="GFY18027.1"/>
    <property type="molecule type" value="Genomic_DNA"/>
</dbReference>
<comment type="caution">
    <text evidence="2">The sequence shown here is derived from an EMBL/GenBank/DDBJ whole genome shotgun (WGS) entry which is preliminary data.</text>
</comment>
<evidence type="ECO:0000313" key="2">
    <source>
        <dbReference type="EMBL" id="GFY18027.1"/>
    </source>
</evidence>
<evidence type="ECO:0000313" key="3">
    <source>
        <dbReference type="Proteomes" id="UP000887159"/>
    </source>
</evidence>
<gene>
    <name evidence="2" type="ORF">TNCV_3385191</name>
</gene>
<feature type="region of interest" description="Disordered" evidence="1">
    <location>
        <begin position="41"/>
        <end position="71"/>
    </location>
</feature>
<dbReference type="Proteomes" id="UP000887159">
    <property type="component" value="Unassembled WGS sequence"/>
</dbReference>
<protein>
    <submittedName>
        <fullName evidence="2">Uncharacterized protein</fullName>
    </submittedName>
</protein>
<reference evidence="2" key="1">
    <citation type="submission" date="2020-08" db="EMBL/GenBank/DDBJ databases">
        <title>Multicomponent nature underlies the extraordinary mechanical properties of spider dragline silk.</title>
        <authorList>
            <person name="Kono N."/>
            <person name="Nakamura H."/>
            <person name="Mori M."/>
            <person name="Yoshida Y."/>
            <person name="Ohtoshi R."/>
            <person name="Malay A.D."/>
            <person name="Moran D.A.P."/>
            <person name="Tomita M."/>
            <person name="Numata K."/>
            <person name="Arakawa K."/>
        </authorList>
    </citation>
    <scope>NUCLEOTIDE SEQUENCE</scope>
</reference>
<evidence type="ECO:0000256" key="1">
    <source>
        <dbReference type="SAM" id="MobiDB-lite"/>
    </source>
</evidence>
<name>A0A8X6SYX7_TRICX</name>
<dbReference type="AlphaFoldDB" id="A0A8X6SYX7"/>
<keyword evidence="3" id="KW-1185">Reference proteome</keyword>
<proteinExistence type="predicted"/>
<sequence>MEFEQERINGLREGGFSYHAIRARAQRNGSTLMRVWKQWTDEHRTNGKSGSGRPEGDISTRRSTLAPHGGE</sequence>